<comment type="caution">
    <text evidence="8">The sequence shown here is derived from an EMBL/GenBank/DDBJ whole genome shotgun (WGS) entry which is preliminary data.</text>
</comment>
<feature type="domain" description="Major facilitator superfamily (MFS) profile" evidence="7">
    <location>
        <begin position="24"/>
        <end position="392"/>
    </location>
</feature>
<feature type="transmembrane region" description="Helical" evidence="6">
    <location>
        <begin position="174"/>
        <end position="194"/>
    </location>
</feature>
<dbReference type="SUPFAM" id="SSF103473">
    <property type="entry name" value="MFS general substrate transporter"/>
    <property type="match status" value="1"/>
</dbReference>
<feature type="transmembrane region" description="Helical" evidence="6">
    <location>
        <begin position="148"/>
        <end position="168"/>
    </location>
</feature>
<proteinExistence type="predicted"/>
<comment type="subcellular location">
    <subcellularLocation>
        <location evidence="1">Cell membrane</location>
        <topology evidence="1">Multi-pass membrane protein</topology>
    </subcellularLocation>
</comment>
<feature type="transmembrane region" description="Helical" evidence="6">
    <location>
        <begin position="341"/>
        <end position="362"/>
    </location>
</feature>
<dbReference type="CDD" id="cd17324">
    <property type="entry name" value="MFS_NepI_like"/>
    <property type="match status" value="1"/>
</dbReference>
<evidence type="ECO:0000256" key="6">
    <source>
        <dbReference type="SAM" id="Phobius"/>
    </source>
</evidence>
<dbReference type="InterPro" id="IPR011701">
    <property type="entry name" value="MFS"/>
</dbReference>
<keyword evidence="3 6" id="KW-0812">Transmembrane</keyword>
<dbReference type="GO" id="GO:0022857">
    <property type="term" value="F:transmembrane transporter activity"/>
    <property type="evidence" value="ECO:0007669"/>
    <property type="project" value="InterPro"/>
</dbReference>
<dbReference type="PANTHER" id="PTHR43124">
    <property type="entry name" value="PURINE EFFLUX PUMP PBUE"/>
    <property type="match status" value="1"/>
</dbReference>
<feature type="transmembrane region" description="Helical" evidence="6">
    <location>
        <begin position="119"/>
        <end position="136"/>
    </location>
</feature>
<evidence type="ECO:0000256" key="3">
    <source>
        <dbReference type="ARBA" id="ARBA00022692"/>
    </source>
</evidence>
<evidence type="ECO:0000313" key="8">
    <source>
        <dbReference type="EMBL" id="ORX16558.1"/>
    </source>
</evidence>
<dbReference type="PANTHER" id="PTHR43124:SF3">
    <property type="entry name" value="CHLORAMPHENICOL EFFLUX PUMP RV0191"/>
    <property type="match status" value="1"/>
</dbReference>
<feature type="transmembrane region" description="Helical" evidence="6">
    <location>
        <begin position="306"/>
        <end position="329"/>
    </location>
</feature>
<dbReference type="InterPro" id="IPR036259">
    <property type="entry name" value="MFS_trans_sf"/>
</dbReference>
<keyword evidence="4 6" id="KW-1133">Transmembrane helix</keyword>
<dbReference type="EMBL" id="LQQA01000010">
    <property type="protein sequence ID" value="ORX16558.1"/>
    <property type="molecule type" value="Genomic_DNA"/>
</dbReference>
<dbReference type="RefSeq" id="WP_085144153.1">
    <property type="nucleotide sequence ID" value="NZ_JACKUA010000014.1"/>
</dbReference>
<name>A0A1X2FE17_9MYCO</name>
<sequence>MTATPLTQGESTRSASGLRANLPGLLSLAAASCLAVTTELLPVGLLPEIGTTFGVSASLTGLLVSLYAAMVATLAVPLTVVTARFGRKPLLLLTLLGYAVCNVMVAAAPVFALVAAGRVIGGISHALFFSLCIGYAPRLVPSAYVGRALAIAGGGASVGIVLGVPLATSLGTAFGWRVSFAVLACVAVVILALVTRLLPSVSGDHPAGTARGSRASLAAVVGANALTWLGQFSIYTYISVVLLSSGLGSAFVGPALLVCGACGVIGLFCSAKALDRNPRRTATAVLLIVIGGLAILALTYPALTWVLLAVALWNGAFGGMASIYQACAVRCHAVAPELAGAWVNASANLGIAGGAAIGAGLLNVAGIGALPISAITLISAGLAVVVIARRAFPSRP</sequence>
<accession>A0A1X2FE17</accession>
<organism evidence="8 9">
    <name type="scientific">Mycolicibacterium wolinskyi</name>
    <dbReference type="NCBI Taxonomy" id="59750"/>
    <lineage>
        <taxon>Bacteria</taxon>
        <taxon>Bacillati</taxon>
        <taxon>Actinomycetota</taxon>
        <taxon>Actinomycetes</taxon>
        <taxon>Mycobacteriales</taxon>
        <taxon>Mycobacteriaceae</taxon>
        <taxon>Mycolicibacterium</taxon>
    </lineage>
</organism>
<feature type="transmembrane region" description="Helical" evidence="6">
    <location>
        <begin position="281"/>
        <end position="300"/>
    </location>
</feature>
<dbReference type="Pfam" id="PF07690">
    <property type="entry name" value="MFS_1"/>
    <property type="match status" value="1"/>
</dbReference>
<dbReference type="GO" id="GO:0005886">
    <property type="term" value="C:plasma membrane"/>
    <property type="evidence" value="ECO:0007669"/>
    <property type="project" value="UniProtKB-SubCell"/>
</dbReference>
<dbReference type="InterPro" id="IPR050189">
    <property type="entry name" value="MFS_Efflux_Transporters"/>
</dbReference>
<protein>
    <submittedName>
        <fullName evidence="8">Transporter</fullName>
    </submittedName>
</protein>
<feature type="transmembrane region" description="Helical" evidence="6">
    <location>
        <begin position="53"/>
        <end position="78"/>
    </location>
</feature>
<dbReference type="PROSITE" id="PS50850">
    <property type="entry name" value="MFS"/>
    <property type="match status" value="1"/>
</dbReference>
<evidence type="ECO:0000313" key="9">
    <source>
        <dbReference type="Proteomes" id="UP000193964"/>
    </source>
</evidence>
<dbReference type="InterPro" id="IPR020846">
    <property type="entry name" value="MFS_dom"/>
</dbReference>
<keyword evidence="2" id="KW-1003">Cell membrane</keyword>
<keyword evidence="5 6" id="KW-0472">Membrane</keyword>
<feature type="transmembrane region" description="Helical" evidence="6">
    <location>
        <begin position="90"/>
        <end position="113"/>
    </location>
</feature>
<feature type="transmembrane region" description="Helical" evidence="6">
    <location>
        <begin position="250"/>
        <end position="269"/>
    </location>
</feature>
<feature type="transmembrane region" description="Helical" evidence="6">
    <location>
        <begin position="215"/>
        <end position="238"/>
    </location>
</feature>
<feature type="transmembrane region" description="Helical" evidence="6">
    <location>
        <begin position="20"/>
        <end position="41"/>
    </location>
</feature>
<dbReference type="AlphaFoldDB" id="A0A1X2FE17"/>
<evidence type="ECO:0000256" key="5">
    <source>
        <dbReference type="ARBA" id="ARBA00023136"/>
    </source>
</evidence>
<evidence type="ECO:0000259" key="7">
    <source>
        <dbReference type="PROSITE" id="PS50850"/>
    </source>
</evidence>
<evidence type="ECO:0000256" key="1">
    <source>
        <dbReference type="ARBA" id="ARBA00004651"/>
    </source>
</evidence>
<dbReference type="OrthoDB" id="2810795at2"/>
<dbReference type="Proteomes" id="UP000193964">
    <property type="component" value="Unassembled WGS sequence"/>
</dbReference>
<evidence type="ECO:0000256" key="2">
    <source>
        <dbReference type="ARBA" id="ARBA00022475"/>
    </source>
</evidence>
<gene>
    <name evidence="8" type="ORF">AWC31_21250</name>
</gene>
<reference evidence="8 9" key="1">
    <citation type="submission" date="2016-01" db="EMBL/GenBank/DDBJ databases">
        <title>The new phylogeny of the genus Mycobacterium.</title>
        <authorList>
            <person name="Tarcisio F."/>
            <person name="Conor M."/>
            <person name="Antonella G."/>
            <person name="Elisabetta G."/>
            <person name="Giulia F.S."/>
            <person name="Sara T."/>
            <person name="Anna F."/>
            <person name="Clotilde B."/>
            <person name="Roberto B."/>
            <person name="Veronica D.S."/>
            <person name="Fabio R."/>
            <person name="Monica P."/>
            <person name="Olivier J."/>
            <person name="Enrico T."/>
            <person name="Nicola S."/>
        </authorList>
    </citation>
    <scope>NUCLEOTIDE SEQUENCE [LARGE SCALE GENOMIC DNA]</scope>
    <source>
        <strain evidence="8 9">ATCC 700010</strain>
    </source>
</reference>
<dbReference type="Gene3D" id="1.20.1250.20">
    <property type="entry name" value="MFS general substrate transporter like domains"/>
    <property type="match status" value="1"/>
</dbReference>
<feature type="transmembrane region" description="Helical" evidence="6">
    <location>
        <begin position="368"/>
        <end position="388"/>
    </location>
</feature>
<evidence type="ECO:0000256" key="4">
    <source>
        <dbReference type="ARBA" id="ARBA00022989"/>
    </source>
</evidence>